<reference evidence="2" key="1">
    <citation type="submission" date="2017-04" db="EMBL/GenBank/DDBJ databases">
        <authorList>
            <person name="Abille Z."/>
            <person name="Afsharjavan R."/>
            <person name="Alms C.E."/>
            <person name="Anil A."/>
            <person name="Azuma E.A."/>
            <person name="Boateng D."/>
            <person name="Bowden K.V."/>
            <person name="Bui Q."/>
            <person name="Callaghan K.D."/>
            <person name="Canova P.N."/>
            <person name="Carter A.-G.V."/>
            <person name="Carty B."/>
            <person name="Choudhary A."/>
            <person name="Chugh K."/>
            <person name="Clark C.B."/>
            <person name="Clark J."/>
            <person name="Cortez R."/>
            <person name="Dalwadi R.M."/>
            <person name="Daou G."/>
            <person name="Das M."/>
            <person name="Dasari S."/>
            <person name="Davis E.H."/>
            <person name="Defreitas N."/>
            <person name="Demirji J."/>
            <person name="Endres C."/>
            <person name="Fakhar S."/>
            <person name="Feeley N."/>
            <person name="Flores D.C."/>
            <person name="Fowler A.R."/>
            <person name="George T."/>
            <person name="Greis H.L."/>
            <person name="Groleau D.L."/>
            <person name="Gulati J.K."/>
            <person name="Guzman W."/>
            <person name="Hallworth A.N."/>
            <person name="Hariri A."/>
            <person name="Haya V.N."/>
            <person name="Hoffman A.K."/>
            <person name="Horne B."/>
            <person name="Howard T."/>
            <person name="Iglesia A.J."/>
            <person name="Ijezie O.D."/>
            <person name="Incognito N.A."/>
            <person name="Inen J.A."/>
            <person name="Jaiswal A."/>
            <person name="Jezek R.A."/>
            <person name="Kawa A.C."/>
            <person name="Khan F."/>
            <person name="Khin A.C."/>
            <person name="Knapo J."/>
            <person name="Kong A.S."/>
            <person name="Le B.Q."/>
            <person name="Le Q.M."/>
            <person name="Le T.-H.M."/>
            <person name="Lee M."/>
            <person name="Lockwood J.L."/>
            <person name="Loto-Rojas G.S."/>
            <person name="Mantzavinos A."/>
            <person name="Martinez D.R."/>
            <person name="Meadows A.R."/>
            <person name="Mehr S."/>
            <person name="Mellon M.N."/>
            <person name="Memon S."/>
            <person name="Miller B."/>
            <person name="Min S."/>
            <person name="Mitchell L.M."/>
            <person name="Mohamed I.R."/>
            <person name="Mohammed F.O."/>
            <person name="More S."/>
            <person name="Muntaha S."/>
            <person name="Nadeem I."/>
            <person name="Ndjeumen-Njinguet A.S."/>
            <person name="Ng P."/>
            <person name="Ngu V.E."/>
            <person name="Nguyen B.N."/>
            <person name="OHern C.T."/>
            <person name="Oboh U.S."/>
            <person name="Pagano C.W."/>
            <person name="Panakal P.R."/>
            <person name="Park D.A."/>
            <person name="Parsana D."/>
            <person name="Patel P."/>
            <person name="Patel V.S."/>
            <person name="Patwardhan V.M."/>
            <person name="Pawar S.D."/>
            <person name="Payne V.R."/>
            <person name="Petricel I.M."/>
            <person name="Phillips C."/>
            <person name="Puglisi K.M."/>
            <person name="Ramaprasad G."/>
            <person name="Raza A.S."/>
            <person name="Rivera-Oven A.G."/>
            <person name="Robins E."/>
            <person name="Roeun D.C."/>
            <person name="Rostovtseva N."/>
            <person name="Sadat M."/>
            <person name="Seas A."/>
            <person name="So E.J."/>
            <person name="Sogbesan C."/>
            <person name="Strumsky L.A."/>
            <person name="Sun J.L."/>
            <person name="Sutherland H.J."/>
            <person name="Tchakounte I."/>
            <person name="Tewell J.R."/>
            <person name="Thapa D.J."/>
            <person name="Tkach Y."/>
            <person name="Tran C.D."/>
            <person name="Tran V."/>
            <person name="Vithayathil T."/>
            <person name="Vivekanandan A."/>
            <person name="Wang S.R."/>
            <person name="White E."/>
            <person name="Yang A.L."/>
            <person name="Ye D.T."/>
            <person name="Yirenkyi M."/>
            <person name="Zarb J.S."/>
            <person name="Zhang S."/>
            <person name="Zhou M.T."/>
            <person name="Cao A."/>
            <person name="Nguyen K.M."/>
            <person name="Patel K."/>
            <person name="Patel P."/>
            <person name="Pennington E."/>
            <person name="Sendze O."/>
            <person name="Zahangir S."/>
            <person name="Correa-Mendez M."/>
            <person name="Fabian M.F."/>
            <person name="Liu S."/>
            <person name="Jethmalani Y."/>
            <person name="Nunn R."/>
            <person name="Prakash A."/>
            <person name="Louise T."/>
            <person name="Russell D.A."/>
            <person name="Hatfull G.F."/>
            <person name="Erill I."/>
            <person name="Caruso S.M."/>
        </authorList>
    </citation>
    <scope>NUCLEOTIDE SEQUENCE [LARGE SCALE GENOMIC DNA]</scope>
</reference>
<evidence type="ECO:0000313" key="2">
    <source>
        <dbReference type="Proteomes" id="UP000222741"/>
    </source>
</evidence>
<proteinExistence type="predicted"/>
<protein>
    <submittedName>
        <fullName evidence="1">Uncharacterized protein</fullName>
    </submittedName>
</protein>
<evidence type="ECO:0000313" key="1">
    <source>
        <dbReference type="EMBL" id="ARQ95118.1"/>
    </source>
</evidence>
<name>A0A1X9SGD4_9CAUD</name>
<dbReference type="Proteomes" id="UP000222741">
    <property type="component" value="Segment"/>
</dbReference>
<gene>
    <name evidence="1" type="ORF">FLAPJACK_191</name>
</gene>
<sequence length="63" mass="7559">MPKKFMVYGKEEPEETKYEYAEGEVIRVYGKNGYAPHKCVKKERKSNGDIYHYWRKGKVSYSF</sequence>
<accession>A0A1X9SGD4</accession>
<dbReference type="EMBL" id="KY888882">
    <property type="protein sequence ID" value="ARQ95118.1"/>
    <property type="molecule type" value="Genomic_DNA"/>
</dbReference>
<organism evidence="1 2">
    <name type="scientific">Bacillus phage Flapjack</name>
    <dbReference type="NCBI Taxonomy" id="1983465"/>
    <lineage>
        <taxon>Viruses</taxon>
        <taxon>Duplodnaviria</taxon>
        <taxon>Heunggongvirae</taxon>
        <taxon>Uroviricota</taxon>
        <taxon>Caudoviricetes</taxon>
        <taxon>Herelleviridae</taxon>
        <taxon>Bastillevirinae</taxon>
        <taxon>Bequatrovirus</taxon>
        <taxon>Bequatrovirus spock</taxon>
    </lineage>
</organism>